<dbReference type="InterPro" id="IPR011990">
    <property type="entry name" value="TPR-like_helical_dom_sf"/>
</dbReference>
<keyword evidence="6" id="KW-1185">Reference proteome</keyword>
<accession>A0A3A8R440</accession>
<dbReference type="InterPro" id="IPR024983">
    <property type="entry name" value="CHAT_dom"/>
</dbReference>
<dbReference type="PRINTS" id="PR00381">
    <property type="entry name" value="KINESINLIGHT"/>
</dbReference>
<feature type="repeat" description="TPR" evidence="3">
    <location>
        <begin position="116"/>
        <end position="149"/>
    </location>
</feature>
<dbReference type="InterPro" id="IPR019734">
    <property type="entry name" value="TPR_rpt"/>
</dbReference>
<keyword evidence="2 3" id="KW-0802">TPR repeat</keyword>
<gene>
    <name evidence="5" type="ORF">D7W81_00080</name>
</gene>
<dbReference type="SUPFAM" id="SSF48452">
    <property type="entry name" value="TPR-like"/>
    <property type="match status" value="4"/>
</dbReference>
<dbReference type="PANTHER" id="PTHR45641:SF19">
    <property type="entry name" value="NEPHROCYSTIN-3"/>
    <property type="match status" value="1"/>
</dbReference>
<dbReference type="RefSeq" id="WP_120553257.1">
    <property type="nucleotide sequence ID" value="NZ_RAWK01000001.1"/>
</dbReference>
<dbReference type="SMART" id="SM00028">
    <property type="entry name" value="TPR"/>
    <property type="match status" value="11"/>
</dbReference>
<dbReference type="PANTHER" id="PTHR45641">
    <property type="entry name" value="TETRATRICOPEPTIDE REPEAT PROTEIN (AFU_ORTHOLOGUE AFUA_6G03870)"/>
    <property type="match status" value="1"/>
</dbReference>
<feature type="repeat" description="TPR" evidence="3">
    <location>
        <begin position="411"/>
        <end position="444"/>
    </location>
</feature>
<evidence type="ECO:0000313" key="5">
    <source>
        <dbReference type="EMBL" id="RKH74801.1"/>
    </source>
</evidence>
<dbReference type="Proteomes" id="UP000267003">
    <property type="component" value="Unassembled WGS sequence"/>
</dbReference>
<comment type="caution">
    <text evidence="5">The sequence shown here is derived from an EMBL/GenBank/DDBJ whole genome shotgun (WGS) entry which is preliminary data.</text>
</comment>
<sequence>MEAGLYTEAYGPAAQALALKESALGGTHPDIAGALDLVGELSQRQGDAAHAEPLLLRALALREATLGKDHPDVALTLTLLGILYKDQGLFAQAEPLFLRALSLRETGLGATHPLVARTLGNLANIYKDQGLYERAEPLYLRAIAIREEAFGKNHPHVATSLNNLALLYKDQGLYERAEPLFLRSLAIREEAFGDRHPDVAASLHGLANLYVGQGLYSRAEPLFLRALAIFEAALGGKHPHVAASLDDLANAYSEQGLYPRAEPLHLRALAIREEAFGKGHPEVGLSLNNLALLYMEQGLYERAQPLFLRSLAILQTALGDQHPLVATSLDNLALLAREQGLYGRAVTFHQRALTLREVALGKSHPDVASSLHNMANVYLDQGGNEDRAEPLLKRALAIQEATLGDAHPFVASSLSSLARIHLARGRYDRAETLWTRALAIQEATLGDTHPNIAQSLQGLALLHLARHRLAAALPLLTRAFDISEQRLRQEALDFSESRLAHFLQLLRADEQGLYAVLRAWPQDASVRRLALGAVLLRKGRSVEETAEISRSLSRSLGARDRDTFERLRGLRTQRAALSLEGPGELTPADYQQRLKSLADQGDALEADLAKRSAPLRALTAPPPASEIVDRVAASLPPDGALVEFIAYEDSPVIPTPGKRRVKRPGRLHYLALVLLPDGSTRALDLGPAAPIDRAAMRLRDALARRDAQAQASARALHDLAFRPLLPLLGNTRRLFVSPDGHLSLVPFAALHDGREFLVDTWDFTYLTSGKDLLRRPQDTSAVSSVVVFADPDFQAASGAAPRPPSPVERSAPLERFFSTARAEDIAAIPWAPLPGSRAEAEDIQRLLPQAQLFVGPEATKERLLHLSTPGVLHLATHGFFLDDAAVPRDSRAVVHFGVMGEGALTRPVPDPLLRSGLILTGASSKAPDAVRAPAASAMVTALELAGLDLWGTQLVVLSACDTGRGDVKPGQGVYGLRRAFVVAGAETVVMSLWKVNDGATHSLMEAYYRNLLAGQGRATALREAMLSFRRTWPHPHYWAPFITVGSDAPMRALSPVPPSLPAAKPAQPR</sequence>
<dbReference type="Gene3D" id="1.25.40.10">
    <property type="entry name" value="Tetratricopeptide repeat domain"/>
    <property type="match status" value="4"/>
</dbReference>
<evidence type="ECO:0000256" key="3">
    <source>
        <dbReference type="PROSITE-ProRule" id="PRU00339"/>
    </source>
</evidence>
<feature type="repeat" description="TPR" evidence="3">
    <location>
        <begin position="74"/>
        <end position="107"/>
    </location>
</feature>
<dbReference type="EMBL" id="RAWK01000001">
    <property type="protein sequence ID" value="RKH74801.1"/>
    <property type="molecule type" value="Genomic_DNA"/>
</dbReference>
<proteinExistence type="predicted"/>
<dbReference type="PROSITE" id="PS50005">
    <property type="entry name" value="TPR"/>
    <property type="match status" value="3"/>
</dbReference>
<evidence type="ECO:0000259" key="4">
    <source>
        <dbReference type="Pfam" id="PF12770"/>
    </source>
</evidence>
<dbReference type="Pfam" id="PF13424">
    <property type="entry name" value="TPR_12"/>
    <property type="match status" value="5"/>
</dbReference>
<dbReference type="AlphaFoldDB" id="A0A3A8R440"/>
<reference evidence="6" key="1">
    <citation type="submission" date="2018-09" db="EMBL/GenBank/DDBJ databases">
        <authorList>
            <person name="Livingstone P.G."/>
            <person name="Whitworth D.E."/>
        </authorList>
    </citation>
    <scope>NUCLEOTIDE SEQUENCE [LARGE SCALE GENOMIC DNA]</scope>
    <source>
        <strain evidence="6">AB050A</strain>
    </source>
</reference>
<dbReference type="Pfam" id="PF12770">
    <property type="entry name" value="CHAT"/>
    <property type="match status" value="1"/>
</dbReference>
<dbReference type="OrthoDB" id="9761935at2"/>
<dbReference type="Pfam" id="PF13374">
    <property type="entry name" value="TPR_10"/>
    <property type="match status" value="1"/>
</dbReference>
<evidence type="ECO:0000256" key="2">
    <source>
        <dbReference type="ARBA" id="ARBA00022803"/>
    </source>
</evidence>
<organism evidence="5 6">
    <name type="scientific">Corallococcus aberystwythensis</name>
    <dbReference type="NCBI Taxonomy" id="2316722"/>
    <lineage>
        <taxon>Bacteria</taxon>
        <taxon>Pseudomonadati</taxon>
        <taxon>Myxococcota</taxon>
        <taxon>Myxococcia</taxon>
        <taxon>Myxococcales</taxon>
        <taxon>Cystobacterineae</taxon>
        <taxon>Myxococcaceae</taxon>
        <taxon>Corallococcus</taxon>
    </lineage>
</organism>
<protein>
    <submittedName>
        <fullName evidence="5">CHAT domain-containing protein</fullName>
    </submittedName>
</protein>
<evidence type="ECO:0000256" key="1">
    <source>
        <dbReference type="ARBA" id="ARBA00022737"/>
    </source>
</evidence>
<evidence type="ECO:0000313" key="6">
    <source>
        <dbReference type="Proteomes" id="UP000267003"/>
    </source>
</evidence>
<keyword evidence="1" id="KW-0677">Repeat</keyword>
<feature type="domain" description="CHAT" evidence="4">
    <location>
        <begin position="710"/>
        <end position="1046"/>
    </location>
</feature>
<name>A0A3A8R440_9BACT</name>